<dbReference type="RefSeq" id="WP_072844294.1">
    <property type="nucleotide sequence ID" value="NZ_FNAB01000001.1"/>
</dbReference>
<dbReference type="InterPro" id="IPR007138">
    <property type="entry name" value="ABM_dom"/>
</dbReference>
<gene>
    <name evidence="2" type="ORF">SAMN05444580_1015</name>
</gene>
<dbReference type="InterPro" id="IPR011008">
    <property type="entry name" value="Dimeric_a/b-barrel"/>
</dbReference>
<proteinExistence type="predicted"/>
<dbReference type="InterPro" id="IPR050744">
    <property type="entry name" value="AI-2_Isomerase_LsrG"/>
</dbReference>
<name>A0A1G6LYX0_9NOCA</name>
<evidence type="ECO:0000313" key="3">
    <source>
        <dbReference type="Proteomes" id="UP000199417"/>
    </source>
</evidence>
<evidence type="ECO:0000259" key="1">
    <source>
        <dbReference type="PROSITE" id="PS51725"/>
    </source>
</evidence>
<dbReference type="Pfam" id="PF03992">
    <property type="entry name" value="ABM"/>
    <property type="match status" value="1"/>
</dbReference>
<dbReference type="PROSITE" id="PS51725">
    <property type="entry name" value="ABM"/>
    <property type="match status" value="1"/>
</dbReference>
<keyword evidence="3" id="KW-1185">Reference proteome</keyword>
<dbReference type="PANTHER" id="PTHR33336:SF15">
    <property type="entry name" value="ABM DOMAIN-CONTAINING PROTEIN"/>
    <property type="match status" value="1"/>
</dbReference>
<organism evidence="2 3">
    <name type="scientific">Rhodococcus tukisamuensis</name>
    <dbReference type="NCBI Taxonomy" id="168276"/>
    <lineage>
        <taxon>Bacteria</taxon>
        <taxon>Bacillati</taxon>
        <taxon>Actinomycetota</taxon>
        <taxon>Actinomycetes</taxon>
        <taxon>Mycobacteriales</taxon>
        <taxon>Nocardiaceae</taxon>
        <taxon>Rhodococcus</taxon>
    </lineage>
</organism>
<protein>
    <submittedName>
        <fullName evidence="2">Quinol monooxygenase YgiN</fullName>
    </submittedName>
</protein>
<dbReference type="EMBL" id="FNAB01000001">
    <property type="protein sequence ID" value="SDC48244.1"/>
    <property type="molecule type" value="Genomic_DNA"/>
</dbReference>
<feature type="domain" description="ABM" evidence="1">
    <location>
        <begin position="4"/>
        <end position="93"/>
    </location>
</feature>
<keyword evidence="2" id="KW-0503">Monooxygenase</keyword>
<reference evidence="2 3" key="1">
    <citation type="submission" date="2016-10" db="EMBL/GenBank/DDBJ databases">
        <authorList>
            <person name="de Groot N.N."/>
        </authorList>
    </citation>
    <scope>NUCLEOTIDE SEQUENCE [LARGE SCALE GENOMIC DNA]</scope>
    <source>
        <strain evidence="2 3">JCM 11308</strain>
    </source>
</reference>
<dbReference type="STRING" id="168276.SAMN05444580_1015"/>
<sequence length="97" mass="9876">MSDLHVVATIVAKAGSEDEVRSALSSLAAASREEAGCVSYDLFESAGAPGTFVTVEIWADQQALQAHVTSPHFTAAAGSFGAHLAGAPQIHTLTPVA</sequence>
<dbReference type="AlphaFoldDB" id="A0A1G6LYX0"/>
<dbReference type="Proteomes" id="UP000199417">
    <property type="component" value="Unassembled WGS sequence"/>
</dbReference>
<dbReference type="SUPFAM" id="SSF54909">
    <property type="entry name" value="Dimeric alpha+beta barrel"/>
    <property type="match status" value="1"/>
</dbReference>
<accession>A0A1G6LYX0</accession>
<dbReference type="GO" id="GO:0004497">
    <property type="term" value="F:monooxygenase activity"/>
    <property type="evidence" value="ECO:0007669"/>
    <property type="project" value="UniProtKB-KW"/>
</dbReference>
<dbReference type="PANTHER" id="PTHR33336">
    <property type="entry name" value="QUINOL MONOOXYGENASE YGIN-RELATED"/>
    <property type="match status" value="1"/>
</dbReference>
<evidence type="ECO:0000313" key="2">
    <source>
        <dbReference type="EMBL" id="SDC48244.1"/>
    </source>
</evidence>
<dbReference type="Gene3D" id="3.30.70.100">
    <property type="match status" value="1"/>
</dbReference>
<keyword evidence="2" id="KW-0560">Oxidoreductase</keyword>